<comment type="caution">
    <text evidence="2">The sequence shown here is derived from an EMBL/GenBank/DDBJ whole genome shotgun (WGS) entry which is preliminary data.</text>
</comment>
<accession>A0ABY2CFW4</accession>
<feature type="domain" description="TniQ" evidence="1">
    <location>
        <begin position="11"/>
        <end position="122"/>
    </location>
</feature>
<evidence type="ECO:0000313" key="3">
    <source>
        <dbReference type="Proteomes" id="UP000295649"/>
    </source>
</evidence>
<keyword evidence="3" id="KW-1185">Reference proteome</keyword>
<name>A0ABY2CFW4_METMH</name>
<reference evidence="2 3" key="1">
    <citation type="submission" date="2019-03" db="EMBL/GenBank/DDBJ databases">
        <title>Systems level insights into methane cycling in arid and semi-arid ecosystems.</title>
        <authorList>
            <person name="Kalyuzhnaya M."/>
        </authorList>
    </citation>
    <scope>NUCLEOTIDE SEQUENCE [LARGE SCALE GENOMIC DNA]</scope>
    <source>
        <strain evidence="2 3">S-1</strain>
    </source>
</reference>
<sequence>MATETRCLTLPVRPRPFAGEATVGFLMRVARDNGYDTLCRLGKTFGSVDGLCRALGLTTEERQILFGPYPSFWGPSVLSNGLMAADFNHSQLRWCPLCLGESAHLRGSWLLKISCVCNRHATWLQEKCPDCGSFQRLDKVNFEICGCGASLAEIRAARPVADSVYHLSQTVEASIIGNSALLGFPPLSLPEWLKLISYLGQFSETCRPRKPGKIANMHQLDTASAFLLQASYLLDSWPENFRALLAAIQCQAESEAKTKTSIRGTFGTLYHVLYTDLSAPCFQFLRDEFERFLHVHWPGVVNKRHRAFKPETVATHPRVTLKQAAKKAGIAPSTVRHFVRAELIAGNQTELPSGRKMRSVDEQSLAQIAVLAKECVTLGETAKQLVLPECRVRELISDGILKPLVSRMHGNAAAWLIPKQQVRALIFAGTGVTHSPPIINVRYILKYWHLREGEFITLVRALLERQLEPVGKSTESVPIGNICLDEQVARKWLVEKRYVGGASISVDEAAKRLGLKQQVVYDLVKLGLLATSQDDLPGRRVTQTSLEEFQATYISLAEFAVTLNRAPRWLLQTLSVQPVSGPMIDGSRQYFFRRVDLSI</sequence>
<gene>
    <name evidence="2" type="ORF">EDE11_14211</name>
</gene>
<dbReference type="EMBL" id="SMCN01000042">
    <property type="protein sequence ID" value="TCV73876.1"/>
    <property type="molecule type" value="Genomic_DNA"/>
</dbReference>
<dbReference type="RefSeq" id="WP_082769205.1">
    <property type="nucleotide sequence ID" value="NZ_LUUF01000094.1"/>
</dbReference>
<evidence type="ECO:0000313" key="2">
    <source>
        <dbReference type="EMBL" id="TCV73876.1"/>
    </source>
</evidence>
<evidence type="ECO:0000259" key="1">
    <source>
        <dbReference type="Pfam" id="PF06527"/>
    </source>
</evidence>
<protein>
    <submittedName>
        <fullName evidence="2">TniQ protein</fullName>
    </submittedName>
</protein>
<organism evidence="2 3">
    <name type="scientific">Methylomonas methanica</name>
    <dbReference type="NCBI Taxonomy" id="421"/>
    <lineage>
        <taxon>Bacteria</taxon>
        <taxon>Pseudomonadati</taxon>
        <taxon>Pseudomonadota</taxon>
        <taxon>Gammaproteobacteria</taxon>
        <taxon>Methylococcales</taxon>
        <taxon>Methylococcaceae</taxon>
        <taxon>Methylomonas</taxon>
    </lineage>
</organism>
<dbReference type="Proteomes" id="UP000295649">
    <property type="component" value="Unassembled WGS sequence"/>
</dbReference>
<proteinExistence type="predicted"/>
<dbReference type="Pfam" id="PF06527">
    <property type="entry name" value="TniQ"/>
    <property type="match status" value="1"/>
</dbReference>
<dbReference type="InterPro" id="IPR009492">
    <property type="entry name" value="TniQ"/>
</dbReference>